<dbReference type="InterPro" id="IPR007397">
    <property type="entry name" value="F-box-assoc_dom"/>
</dbReference>
<organism evidence="4">
    <name type="scientific">Selaginella moellendorffii</name>
    <name type="common">Spikemoss</name>
    <dbReference type="NCBI Taxonomy" id="88036"/>
    <lineage>
        <taxon>Eukaryota</taxon>
        <taxon>Viridiplantae</taxon>
        <taxon>Streptophyta</taxon>
        <taxon>Embryophyta</taxon>
        <taxon>Tracheophyta</taxon>
        <taxon>Lycopodiopsida</taxon>
        <taxon>Selaginellales</taxon>
        <taxon>Selaginellaceae</taxon>
        <taxon>Selaginella</taxon>
    </lineage>
</organism>
<dbReference type="GO" id="GO:0036503">
    <property type="term" value="P:ERAD pathway"/>
    <property type="evidence" value="ECO:0000318"/>
    <property type="project" value="GO_Central"/>
</dbReference>
<dbReference type="InterPro" id="IPR008979">
    <property type="entry name" value="Galactose-bd-like_sf"/>
</dbReference>
<dbReference type="GO" id="GO:0006516">
    <property type="term" value="P:glycoprotein catabolic process"/>
    <property type="evidence" value="ECO:0000318"/>
    <property type="project" value="GO_Central"/>
</dbReference>
<sequence>MARLRRATDSWCEPLLEPEQCPCERLPDVVLCRIFMLLPPRLVARVCSFVCRSWRDVSLDPSLWSYYCQNTGLRSADEIKLSGGWRALFIAVFGPNLVGSPCFRPIEQLEVDQAKSKAPGPWEPKHRVILDRIAVLDDVEENYHSYSHWGVEAGSQFHRGGGDGVVRENPPVDCSPCPSVPLESVIATSHDWGRLQHYIGFQTFSNKFLDQSPPFVLTAWFAARRGSPGLFRINLLLRDDLKNCKSVWDSGIINAKDEWQQAKFIIKDYNKGVRSVMVKLAGKCTTGERGFYGTKFTDVRLHFIPICEIKNYADFDEGVFLDSVA</sequence>
<dbReference type="Pfam" id="PF04300">
    <property type="entry name" value="FBA"/>
    <property type="match status" value="1"/>
</dbReference>
<gene>
    <name evidence="3" type="ORF">SELMODRAFT_410607</name>
</gene>
<dbReference type="Gene3D" id="2.60.120.260">
    <property type="entry name" value="Galactose-binding domain-like"/>
    <property type="match status" value="1"/>
</dbReference>
<dbReference type="AlphaFoldDB" id="D8RF99"/>
<evidence type="ECO:0000259" key="2">
    <source>
        <dbReference type="SMART" id="SM01198"/>
    </source>
</evidence>
<evidence type="ECO:0008006" key="5">
    <source>
        <dbReference type="Google" id="ProtNLM"/>
    </source>
</evidence>
<dbReference type="PANTHER" id="PTHR12125:SF5">
    <property type="entry name" value="F-BOX DOMAIN-CONTAINING PROTEIN"/>
    <property type="match status" value="1"/>
</dbReference>
<dbReference type="Pfam" id="PF12937">
    <property type="entry name" value="F-box-like"/>
    <property type="match status" value="1"/>
</dbReference>
<dbReference type="SUPFAM" id="SSF49785">
    <property type="entry name" value="Galactose-binding domain-like"/>
    <property type="match status" value="1"/>
</dbReference>
<dbReference type="KEGG" id="smo:SELMODRAFT_410607"/>
<dbReference type="InParanoid" id="D8RF99"/>
<dbReference type="OrthoDB" id="1107553at2759"/>
<protein>
    <recommendedName>
        <fullName evidence="5">F-box domain-containing protein</fullName>
    </recommendedName>
</protein>
<dbReference type="PANTHER" id="PTHR12125">
    <property type="entry name" value="F-BOX ONLY PROTEIN 6-LIKE PROTEIN"/>
    <property type="match status" value="1"/>
</dbReference>
<dbReference type="InterPro" id="IPR001810">
    <property type="entry name" value="F-box_dom"/>
</dbReference>
<dbReference type="SMART" id="SM00256">
    <property type="entry name" value="FBOX"/>
    <property type="match status" value="1"/>
</dbReference>
<feature type="domain" description="FBA" evidence="2">
    <location>
        <begin position="116"/>
        <end position="305"/>
    </location>
</feature>
<dbReference type="InterPro" id="IPR039752">
    <property type="entry name" value="F-box_only"/>
</dbReference>
<dbReference type="GO" id="GO:0005737">
    <property type="term" value="C:cytoplasm"/>
    <property type="evidence" value="ECO:0000318"/>
    <property type="project" value="GO_Central"/>
</dbReference>
<accession>D8RF99</accession>
<dbReference type="Proteomes" id="UP000001514">
    <property type="component" value="Unassembled WGS sequence"/>
</dbReference>
<dbReference type="EMBL" id="GL377578">
    <property type="protein sequence ID" value="EFJ28833.1"/>
    <property type="molecule type" value="Genomic_DNA"/>
</dbReference>
<name>D8RF99_SELML</name>
<dbReference type="STRING" id="88036.D8RF99"/>
<dbReference type="InterPro" id="IPR036047">
    <property type="entry name" value="F-box-like_dom_sf"/>
</dbReference>
<dbReference type="eggNOG" id="ENOG502R7XT">
    <property type="taxonomic scope" value="Eukaryota"/>
</dbReference>
<dbReference type="SUPFAM" id="SSF81383">
    <property type="entry name" value="F-box domain"/>
    <property type="match status" value="1"/>
</dbReference>
<dbReference type="SMART" id="SM01198">
    <property type="entry name" value="FBA"/>
    <property type="match status" value="1"/>
</dbReference>
<reference evidence="3 4" key="1">
    <citation type="journal article" date="2011" name="Science">
        <title>The Selaginella genome identifies genetic changes associated with the evolution of vascular plants.</title>
        <authorList>
            <person name="Banks J.A."/>
            <person name="Nishiyama T."/>
            <person name="Hasebe M."/>
            <person name="Bowman J.L."/>
            <person name="Gribskov M."/>
            <person name="dePamphilis C."/>
            <person name="Albert V.A."/>
            <person name="Aono N."/>
            <person name="Aoyama T."/>
            <person name="Ambrose B.A."/>
            <person name="Ashton N.W."/>
            <person name="Axtell M.J."/>
            <person name="Barker E."/>
            <person name="Barker M.S."/>
            <person name="Bennetzen J.L."/>
            <person name="Bonawitz N.D."/>
            <person name="Chapple C."/>
            <person name="Cheng C."/>
            <person name="Correa L.G."/>
            <person name="Dacre M."/>
            <person name="DeBarry J."/>
            <person name="Dreyer I."/>
            <person name="Elias M."/>
            <person name="Engstrom E.M."/>
            <person name="Estelle M."/>
            <person name="Feng L."/>
            <person name="Finet C."/>
            <person name="Floyd S.K."/>
            <person name="Frommer W.B."/>
            <person name="Fujita T."/>
            <person name="Gramzow L."/>
            <person name="Gutensohn M."/>
            <person name="Harholt J."/>
            <person name="Hattori M."/>
            <person name="Heyl A."/>
            <person name="Hirai T."/>
            <person name="Hiwatashi Y."/>
            <person name="Ishikawa M."/>
            <person name="Iwata M."/>
            <person name="Karol K.G."/>
            <person name="Koehler B."/>
            <person name="Kolukisaoglu U."/>
            <person name="Kubo M."/>
            <person name="Kurata T."/>
            <person name="Lalonde S."/>
            <person name="Li K."/>
            <person name="Li Y."/>
            <person name="Litt A."/>
            <person name="Lyons E."/>
            <person name="Manning G."/>
            <person name="Maruyama T."/>
            <person name="Michael T.P."/>
            <person name="Mikami K."/>
            <person name="Miyazaki S."/>
            <person name="Morinaga S."/>
            <person name="Murata T."/>
            <person name="Mueller-Roeber B."/>
            <person name="Nelson D.R."/>
            <person name="Obara M."/>
            <person name="Oguri Y."/>
            <person name="Olmstead R.G."/>
            <person name="Onodera N."/>
            <person name="Petersen B.L."/>
            <person name="Pils B."/>
            <person name="Prigge M."/>
            <person name="Rensing S.A."/>
            <person name="Riano-Pachon D.M."/>
            <person name="Roberts A.W."/>
            <person name="Sato Y."/>
            <person name="Scheller H.V."/>
            <person name="Schulz B."/>
            <person name="Schulz C."/>
            <person name="Shakirov E.V."/>
            <person name="Shibagaki N."/>
            <person name="Shinohara N."/>
            <person name="Shippen D.E."/>
            <person name="Soerensen I."/>
            <person name="Sotooka R."/>
            <person name="Sugimoto N."/>
            <person name="Sugita M."/>
            <person name="Sumikawa N."/>
            <person name="Tanurdzic M."/>
            <person name="Theissen G."/>
            <person name="Ulvskov P."/>
            <person name="Wakazuki S."/>
            <person name="Weng J.K."/>
            <person name="Willats W.W."/>
            <person name="Wipf D."/>
            <person name="Wolf P.G."/>
            <person name="Yang L."/>
            <person name="Zimmer A.D."/>
            <person name="Zhu Q."/>
            <person name="Mitros T."/>
            <person name="Hellsten U."/>
            <person name="Loque D."/>
            <person name="Otillar R."/>
            <person name="Salamov A."/>
            <person name="Schmutz J."/>
            <person name="Shapiro H."/>
            <person name="Lindquist E."/>
            <person name="Lucas S."/>
            <person name="Rokhsar D."/>
            <person name="Grigoriev I.V."/>
        </authorList>
    </citation>
    <scope>NUCLEOTIDE SEQUENCE [LARGE SCALE GENOMIC DNA]</scope>
</reference>
<keyword evidence="4" id="KW-1185">Reference proteome</keyword>
<dbReference type="Gene3D" id="1.20.1280.50">
    <property type="match status" value="1"/>
</dbReference>
<evidence type="ECO:0000313" key="4">
    <source>
        <dbReference type="Proteomes" id="UP000001514"/>
    </source>
</evidence>
<dbReference type="GO" id="GO:0019005">
    <property type="term" value="C:SCF ubiquitin ligase complex"/>
    <property type="evidence" value="ECO:0000318"/>
    <property type="project" value="GO_Central"/>
</dbReference>
<proteinExistence type="predicted"/>
<dbReference type="GO" id="GO:0031146">
    <property type="term" value="P:SCF-dependent proteasomal ubiquitin-dependent protein catabolic process"/>
    <property type="evidence" value="ECO:0000318"/>
    <property type="project" value="GO_Central"/>
</dbReference>
<evidence type="ECO:0000259" key="1">
    <source>
        <dbReference type="SMART" id="SM00256"/>
    </source>
</evidence>
<evidence type="ECO:0000313" key="3">
    <source>
        <dbReference type="EMBL" id="EFJ28833.1"/>
    </source>
</evidence>
<dbReference type="HOGENOM" id="CLU_892529_0_0_1"/>
<feature type="domain" description="F-box" evidence="1">
    <location>
        <begin position="26"/>
        <end position="67"/>
    </location>
</feature>
<dbReference type="Gramene" id="EFJ28833">
    <property type="protein sequence ID" value="EFJ28833"/>
    <property type="gene ID" value="SELMODRAFT_410607"/>
</dbReference>